<keyword evidence="1" id="KW-0472">Membrane</keyword>
<gene>
    <name evidence="3" type="ORF">FHS72_002584</name>
</gene>
<name>A0A7W9EYM3_9RHOB</name>
<evidence type="ECO:0000313" key="3">
    <source>
        <dbReference type="EMBL" id="MBB5722948.1"/>
    </source>
</evidence>
<dbReference type="Pfam" id="PF07835">
    <property type="entry name" value="COX4_pro_2"/>
    <property type="match status" value="1"/>
</dbReference>
<dbReference type="Gene3D" id="1.20.5.160">
    <property type="entry name" value="Bacterial aa3 type cytochrome c oxidase subunit IV"/>
    <property type="match status" value="1"/>
</dbReference>
<dbReference type="RefSeq" id="WP_183529701.1">
    <property type="nucleotide sequence ID" value="NZ_JACIJM010000007.1"/>
</dbReference>
<dbReference type="InterPro" id="IPR012422">
    <property type="entry name" value="Cyt_c_oxidase_su4_bac-aa3"/>
</dbReference>
<dbReference type="Proteomes" id="UP000535415">
    <property type="component" value="Unassembled WGS sequence"/>
</dbReference>
<feature type="transmembrane region" description="Helical" evidence="1">
    <location>
        <begin position="21"/>
        <end position="42"/>
    </location>
</feature>
<accession>A0A7W9EYM3</accession>
<organism evidence="3 4">
    <name type="scientific">Yoonia ponticola</name>
    <dbReference type="NCBI Taxonomy" id="1524255"/>
    <lineage>
        <taxon>Bacteria</taxon>
        <taxon>Pseudomonadati</taxon>
        <taxon>Pseudomonadota</taxon>
        <taxon>Alphaproteobacteria</taxon>
        <taxon>Rhodobacterales</taxon>
        <taxon>Paracoccaceae</taxon>
        <taxon>Yoonia</taxon>
    </lineage>
</organism>
<keyword evidence="1" id="KW-0812">Transmembrane</keyword>
<evidence type="ECO:0000256" key="1">
    <source>
        <dbReference type="SAM" id="Phobius"/>
    </source>
</evidence>
<comment type="caution">
    <text evidence="3">The sequence shown here is derived from an EMBL/GenBank/DDBJ whole genome shotgun (WGS) entry which is preliminary data.</text>
</comment>
<feature type="domain" description="Cytochrome c oxidase subunit IV bacterial aa3 type" evidence="2">
    <location>
        <begin position="4"/>
        <end position="41"/>
    </location>
</feature>
<dbReference type="SUPFAM" id="SSF81469">
    <property type="entry name" value="Bacterial aa3 type cytochrome c oxidase subunit IV"/>
    <property type="match status" value="1"/>
</dbReference>
<keyword evidence="4" id="KW-1185">Reference proteome</keyword>
<reference evidence="3 4" key="1">
    <citation type="submission" date="2020-08" db="EMBL/GenBank/DDBJ databases">
        <title>Genomic Encyclopedia of Type Strains, Phase IV (KMG-IV): sequencing the most valuable type-strain genomes for metagenomic binning, comparative biology and taxonomic classification.</title>
        <authorList>
            <person name="Goeker M."/>
        </authorList>
    </citation>
    <scope>NUCLEOTIDE SEQUENCE [LARGE SCALE GENOMIC DNA]</scope>
    <source>
        <strain evidence="3 4">DSM 101064</strain>
    </source>
</reference>
<dbReference type="EMBL" id="JACIJM010000007">
    <property type="protein sequence ID" value="MBB5722948.1"/>
    <property type="molecule type" value="Genomic_DNA"/>
</dbReference>
<proteinExistence type="predicted"/>
<dbReference type="InterPro" id="IPR036596">
    <property type="entry name" value="Cyt-C_aa3_sf"/>
</dbReference>
<keyword evidence="1" id="KW-1133">Transmembrane helix</keyword>
<evidence type="ECO:0000259" key="2">
    <source>
        <dbReference type="Pfam" id="PF07835"/>
    </source>
</evidence>
<dbReference type="AlphaFoldDB" id="A0A7W9EYM3"/>
<evidence type="ECO:0000313" key="4">
    <source>
        <dbReference type="Proteomes" id="UP000535415"/>
    </source>
</evidence>
<protein>
    <submittedName>
        <fullName evidence="3">Membrane protein required for beta-lactamase induction</fullName>
    </submittedName>
</protein>
<sequence length="44" mass="4819">MADHKIGEMDITVQEKTFDGFIKMVTRGTMVIIALLILLALIGA</sequence>